<feature type="compositionally biased region" description="Pro residues" evidence="5">
    <location>
        <begin position="9"/>
        <end position="19"/>
    </location>
</feature>
<protein>
    <recommendedName>
        <fullName evidence="7">DUF2510 domain-containing protein</fullName>
    </recommendedName>
</protein>
<keyword evidence="3 6" id="KW-1133">Transmembrane helix</keyword>
<reference evidence="8" key="1">
    <citation type="submission" date="2022-12" db="EMBL/GenBank/DDBJ databases">
        <title>Paraconexibacter alkalitolerans sp. nov. and Baekduia alba sp. nov., isolated from soil and emended description of the genera Paraconexibacter (Chun et al., 2020) and Baekduia (An et al., 2020).</title>
        <authorList>
            <person name="Vieira S."/>
            <person name="Huber K.J."/>
            <person name="Geppert A."/>
            <person name="Wolf J."/>
            <person name="Neumann-Schaal M."/>
            <person name="Muesken M."/>
            <person name="Overmann J."/>
        </authorList>
    </citation>
    <scope>NUCLEOTIDE SEQUENCE</scope>
    <source>
        <strain evidence="8">AEG42_29</strain>
    </source>
</reference>
<dbReference type="InterPro" id="IPR019109">
    <property type="entry name" value="MamF_MmsF"/>
</dbReference>
<evidence type="ECO:0000256" key="3">
    <source>
        <dbReference type="ARBA" id="ARBA00022989"/>
    </source>
</evidence>
<proteinExistence type="predicted"/>
<feature type="transmembrane region" description="Helical" evidence="6">
    <location>
        <begin position="151"/>
        <end position="170"/>
    </location>
</feature>
<dbReference type="InterPro" id="IPR018929">
    <property type="entry name" value="DUF2510"/>
</dbReference>
<keyword evidence="2 6" id="KW-0812">Transmembrane</keyword>
<evidence type="ECO:0000256" key="6">
    <source>
        <dbReference type="SAM" id="Phobius"/>
    </source>
</evidence>
<dbReference type="AlphaFoldDB" id="A0AAU7AW30"/>
<gene>
    <name evidence="8" type="ORF">DSM112329_02537</name>
</gene>
<evidence type="ECO:0000256" key="5">
    <source>
        <dbReference type="SAM" id="MobiDB-lite"/>
    </source>
</evidence>
<sequence>MDFSKPGSSSPPPPPPPAPQTAVGPTPSPGYYPDPDGSGSSRWWDGSQWTAHTSPGAPVPGGPAGSQLSGSSGDGRTWAALAHVSPLVFGWFGALAFVGPLLVLAIKGSSDPFVKQEATEALNFQLSALLYLIVGGTITLILIFVLVGLLLIPVLVAGAIAWLVLTVIATTRASRGEAYRYPMTIRFLKG</sequence>
<organism evidence="8">
    <name type="scientific">Paraconexibacter sp. AEG42_29</name>
    <dbReference type="NCBI Taxonomy" id="2997339"/>
    <lineage>
        <taxon>Bacteria</taxon>
        <taxon>Bacillati</taxon>
        <taxon>Actinomycetota</taxon>
        <taxon>Thermoleophilia</taxon>
        <taxon>Solirubrobacterales</taxon>
        <taxon>Paraconexibacteraceae</taxon>
        <taxon>Paraconexibacter</taxon>
    </lineage>
</organism>
<comment type="subcellular location">
    <subcellularLocation>
        <location evidence="1">Membrane</location>
        <topology evidence="1">Multi-pass membrane protein</topology>
    </subcellularLocation>
</comment>
<feature type="transmembrane region" description="Helical" evidence="6">
    <location>
        <begin position="126"/>
        <end position="145"/>
    </location>
</feature>
<feature type="region of interest" description="Disordered" evidence="5">
    <location>
        <begin position="1"/>
        <end position="71"/>
    </location>
</feature>
<evidence type="ECO:0000256" key="1">
    <source>
        <dbReference type="ARBA" id="ARBA00004141"/>
    </source>
</evidence>
<dbReference type="RefSeq" id="WP_354702183.1">
    <property type="nucleotide sequence ID" value="NZ_CP114014.1"/>
</dbReference>
<accession>A0AAU7AW30</accession>
<dbReference type="Pfam" id="PF10708">
    <property type="entry name" value="DUF2510"/>
    <property type="match status" value="1"/>
</dbReference>
<evidence type="ECO:0000256" key="4">
    <source>
        <dbReference type="ARBA" id="ARBA00023136"/>
    </source>
</evidence>
<feature type="domain" description="DUF2510" evidence="7">
    <location>
        <begin position="29"/>
        <end position="60"/>
    </location>
</feature>
<dbReference type="EMBL" id="CP114014">
    <property type="protein sequence ID" value="XAY05679.1"/>
    <property type="molecule type" value="Genomic_DNA"/>
</dbReference>
<evidence type="ECO:0000259" key="7">
    <source>
        <dbReference type="Pfam" id="PF10708"/>
    </source>
</evidence>
<feature type="transmembrane region" description="Helical" evidence="6">
    <location>
        <begin position="88"/>
        <end position="106"/>
    </location>
</feature>
<feature type="compositionally biased region" description="Low complexity" evidence="5">
    <location>
        <begin position="34"/>
        <end position="49"/>
    </location>
</feature>
<evidence type="ECO:0000256" key="2">
    <source>
        <dbReference type="ARBA" id="ARBA00022692"/>
    </source>
</evidence>
<evidence type="ECO:0000313" key="8">
    <source>
        <dbReference type="EMBL" id="XAY05679.1"/>
    </source>
</evidence>
<keyword evidence="4 6" id="KW-0472">Membrane</keyword>
<dbReference type="KEGG" id="parq:DSM112329_02537"/>
<dbReference type="Pfam" id="PF09685">
    <property type="entry name" value="MamF_MmsF"/>
    <property type="match status" value="1"/>
</dbReference>
<name>A0AAU7AW30_9ACTN</name>